<dbReference type="EMBL" id="BMAU01021388">
    <property type="protein sequence ID" value="GFY29426.1"/>
    <property type="molecule type" value="Genomic_DNA"/>
</dbReference>
<name>A0A8X6W859_TRICX</name>
<evidence type="ECO:0000313" key="2">
    <source>
        <dbReference type="EMBL" id="GFY29426.1"/>
    </source>
</evidence>
<feature type="region of interest" description="Disordered" evidence="1">
    <location>
        <begin position="1"/>
        <end position="26"/>
    </location>
</feature>
<accession>A0A8X6W859</accession>
<sequence>MPIQRDKPSNFGEKTEDIPTQRDKPSHLGVIRRRQQVFERYRSRQVALQAEPFVNVTVGPAVFVCREEVGVIHRDIYKSLWSLCHPLVCWQWTIQSEQVDHHGETRWHGQKRLDETCC</sequence>
<evidence type="ECO:0000313" key="3">
    <source>
        <dbReference type="Proteomes" id="UP000887159"/>
    </source>
</evidence>
<protein>
    <submittedName>
        <fullName evidence="2">Uncharacterized protein</fullName>
    </submittedName>
</protein>
<comment type="caution">
    <text evidence="2">The sequence shown here is derived from an EMBL/GenBank/DDBJ whole genome shotgun (WGS) entry which is preliminary data.</text>
</comment>
<gene>
    <name evidence="2" type="ORF">TNCV_2625971</name>
</gene>
<dbReference type="AlphaFoldDB" id="A0A8X6W859"/>
<proteinExistence type="predicted"/>
<keyword evidence="3" id="KW-1185">Reference proteome</keyword>
<evidence type="ECO:0000256" key="1">
    <source>
        <dbReference type="SAM" id="MobiDB-lite"/>
    </source>
</evidence>
<reference evidence="2" key="1">
    <citation type="submission" date="2020-08" db="EMBL/GenBank/DDBJ databases">
        <title>Multicomponent nature underlies the extraordinary mechanical properties of spider dragline silk.</title>
        <authorList>
            <person name="Kono N."/>
            <person name="Nakamura H."/>
            <person name="Mori M."/>
            <person name="Yoshida Y."/>
            <person name="Ohtoshi R."/>
            <person name="Malay A.D."/>
            <person name="Moran D.A.P."/>
            <person name="Tomita M."/>
            <person name="Numata K."/>
            <person name="Arakawa K."/>
        </authorList>
    </citation>
    <scope>NUCLEOTIDE SEQUENCE</scope>
</reference>
<dbReference type="Proteomes" id="UP000887159">
    <property type="component" value="Unassembled WGS sequence"/>
</dbReference>
<organism evidence="2 3">
    <name type="scientific">Trichonephila clavipes</name>
    <name type="common">Golden silk orbweaver</name>
    <name type="synonym">Nephila clavipes</name>
    <dbReference type="NCBI Taxonomy" id="2585209"/>
    <lineage>
        <taxon>Eukaryota</taxon>
        <taxon>Metazoa</taxon>
        <taxon>Ecdysozoa</taxon>
        <taxon>Arthropoda</taxon>
        <taxon>Chelicerata</taxon>
        <taxon>Arachnida</taxon>
        <taxon>Araneae</taxon>
        <taxon>Araneomorphae</taxon>
        <taxon>Entelegynae</taxon>
        <taxon>Araneoidea</taxon>
        <taxon>Nephilidae</taxon>
        <taxon>Trichonephila</taxon>
    </lineage>
</organism>